<evidence type="ECO:0000259" key="8">
    <source>
        <dbReference type="Pfam" id="PF10411"/>
    </source>
</evidence>
<evidence type="ECO:0000256" key="5">
    <source>
        <dbReference type="ARBA" id="ARBA00023157"/>
    </source>
</evidence>
<keyword evidence="11" id="KW-1185">Reference proteome</keyword>
<comment type="function">
    <text evidence="7">Required for disulfide bond formation in some periplasmic proteins. Acts by transferring its disulfide bond to other proteins and is reduced in the process.</text>
</comment>
<dbReference type="Pfam" id="PF13098">
    <property type="entry name" value="Thioredoxin_2"/>
    <property type="match status" value="1"/>
</dbReference>
<protein>
    <recommendedName>
        <fullName evidence="7">Thiol:disulfide interchange protein</fullName>
    </recommendedName>
</protein>
<evidence type="ECO:0000256" key="7">
    <source>
        <dbReference type="RuleBase" id="RU364038"/>
    </source>
</evidence>
<gene>
    <name evidence="10" type="primary">dsbC</name>
    <name evidence="10" type="ORF">ACFFUV_13525</name>
</gene>
<reference evidence="10 11" key="1">
    <citation type="submission" date="2024-09" db="EMBL/GenBank/DDBJ databases">
        <authorList>
            <person name="Sun Q."/>
            <person name="Mori K."/>
        </authorList>
    </citation>
    <scope>NUCLEOTIDE SEQUENCE [LARGE SCALE GENOMIC DNA]</scope>
    <source>
        <strain evidence="10 11">CECT 8064</strain>
    </source>
</reference>
<dbReference type="InterPro" id="IPR033954">
    <property type="entry name" value="DiS-bond_Isoase_DsbC/G"/>
</dbReference>
<dbReference type="RefSeq" id="WP_390193675.1">
    <property type="nucleotide sequence ID" value="NZ_JBHMEP010000003.1"/>
</dbReference>
<keyword evidence="3 7" id="KW-0732">Signal</keyword>
<dbReference type="Gene3D" id="3.10.450.70">
    <property type="entry name" value="Disulphide bond isomerase, DsbC/G, N-terminal"/>
    <property type="match status" value="1"/>
</dbReference>
<accession>A0ABV5HQD3</accession>
<dbReference type="CDD" id="cd03020">
    <property type="entry name" value="DsbA_DsbC_DsbG"/>
    <property type="match status" value="1"/>
</dbReference>
<dbReference type="PANTHER" id="PTHR35272">
    <property type="entry name" value="THIOL:DISULFIDE INTERCHANGE PROTEIN DSBC-RELATED"/>
    <property type="match status" value="1"/>
</dbReference>
<evidence type="ECO:0000256" key="2">
    <source>
        <dbReference type="ARBA" id="ARBA00009813"/>
    </source>
</evidence>
<evidence type="ECO:0000259" key="9">
    <source>
        <dbReference type="Pfam" id="PF13098"/>
    </source>
</evidence>
<feature type="chain" id="PRO_5045010130" description="Thiol:disulfide interchange protein" evidence="7">
    <location>
        <begin position="26"/>
        <end position="262"/>
    </location>
</feature>
<evidence type="ECO:0000256" key="1">
    <source>
        <dbReference type="ARBA" id="ARBA00004418"/>
    </source>
</evidence>
<dbReference type="InterPro" id="IPR051470">
    <property type="entry name" value="Thiol:disulfide_interchange"/>
</dbReference>
<comment type="subcellular location">
    <subcellularLocation>
        <location evidence="1 7">Periplasm</location>
    </subcellularLocation>
</comment>
<dbReference type="EMBL" id="JBHMEP010000003">
    <property type="protein sequence ID" value="MFB9135987.1"/>
    <property type="molecule type" value="Genomic_DNA"/>
</dbReference>
<dbReference type="GO" id="GO:0003756">
    <property type="term" value="F:protein disulfide isomerase activity"/>
    <property type="evidence" value="ECO:0007669"/>
    <property type="project" value="UniProtKB-EC"/>
</dbReference>
<dbReference type="InterPro" id="IPR017937">
    <property type="entry name" value="Thioredoxin_CS"/>
</dbReference>
<comment type="similarity">
    <text evidence="2 7">Belongs to the thioredoxin family. DsbC subfamily.</text>
</comment>
<sequence length="262" mass="28656">MTKVFSVIRKLALLTLPLFVVACNADEVSSDNSSSAAVSEQSIDKAALIERFSALNLQVSDIVPADIPGLIEVHTQGGILYASPDGQYFIAGTLYHLDEQGRYEDVQAVRQAPINAQKIAEFRDQMIEYKADNEKYVVTVFTDITCGYCVRLHSQMQQYNDLGITVHYLAFPRQGSTGPVADDMAAIWCADDKQAALDAAKTKREVPEPSGDMAQCKQQVKNQHDLGVALGMSGTPAIFLPNGKMIGGYLPPERLLQELESI</sequence>
<dbReference type="Pfam" id="PF10411">
    <property type="entry name" value="DsbC_N"/>
    <property type="match status" value="1"/>
</dbReference>
<dbReference type="SUPFAM" id="SSF52833">
    <property type="entry name" value="Thioredoxin-like"/>
    <property type="match status" value="1"/>
</dbReference>
<evidence type="ECO:0000313" key="10">
    <source>
        <dbReference type="EMBL" id="MFB9135987.1"/>
    </source>
</evidence>
<feature type="domain" description="Disulphide bond isomerase DsbC/G N-terminal" evidence="8">
    <location>
        <begin position="39"/>
        <end position="100"/>
    </location>
</feature>
<feature type="domain" description="Thioredoxin-like fold" evidence="9">
    <location>
        <begin position="131"/>
        <end position="259"/>
    </location>
</feature>
<name>A0ABV5HQD3_9VIBR</name>
<dbReference type="InterPro" id="IPR018950">
    <property type="entry name" value="DiS-bond_isomerase_DsbC/G_N"/>
</dbReference>
<keyword evidence="5" id="KW-1015">Disulfide bond</keyword>
<evidence type="ECO:0000256" key="4">
    <source>
        <dbReference type="ARBA" id="ARBA00022764"/>
    </source>
</evidence>
<evidence type="ECO:0000313" key="11">
    <source>
        <dbReference type="Proteomes" id="UP001589645"/>
    </source>
</evidence>
<proteinExistence type="inferred from homology"/>
<dbReference type="SUPFAM" id="SSF54423">
    <property type="entry name" value="DsbC/DsbG N-terminal domain-like"/>
    <property type="match status" value="1"/>
</dbReference>
<dbReference type="PROSITE" id="PS51257">
    <property type="entry name" value="PROKAR_LIPOPROTEIN"/>
    <property type="match status" value="1"/>
</dbReference>
<dbReference type="InterPro" id="IPR012336">
    <property type="entry name" value="Thioredoxin-like_fold"/>
</dbReference>
<dbReference type="Gene3D" id="3.40.30.10">
    <property type="entry name" value="Glutaredoxin"/>
    <property type="match status" value="1"/>
</dbReference>
<dbReference type="InterPro" id="IPR036249">
    <property type="entry name" value="Thioredoxin-like_sf"/>
</dbReference>
<keyword evidence="6 7" id="KW-0676">Redox-active center</keyword>
<dbReference type="PROSITE" id="PS00194">
    <property type="entry name" value="THIOREDOXIN_1"/>
    <property type="match status" value="1"/>
</dbReference>
<evidence type="ECO:0000256" key="6">
    <source>
        <dbReference type="ARBA" id="ARBA00023284"/>
    </source>
</evidence>
<organism evidence="10 11">
    <name type="scientific">Vibrio olivae</name>
    <dbReference type="NCBI Taxonomy" id="1243002"/>
    <lineage>
        <taxon>Bacteria</taxon>
        <taxon>Pseudomonadati</taxon>
        <taxon>Pseudomonadota</taxon>
        <taxon>Gammaproteobacteria</taxon>
        <taxon>Vibrionales</taxon>
        <taxon>Vibrionaceae</taxon>
        <taxon>Vibrio</taxon>
    </lineage>
</organism>
<dbReference type="NCBIfam" id="NF008129">
    <property type="entry name" value="PRK10877.1"/>
    <property type="match status" value="1"/>
</dbReference>
<keyword evidence="4 7" id="KW-0574">Periplasm</keyword>
<evidence type="ECO:0000256" key="3">
    <source>
        <dbReference type="ARBA" id="ARBA00022729"/>
    </source>
</evidence>
<feature type="signal peptide" evidence="7">
    <location>
        <begin position="1"/>
        <end position="25"/>
    </location>
</feature>
<dbReference type="PANTHER" id="PTHR35272:SF3">
    <property type="entry name" value="THIOL:DISULFIDE INTERCHANGE PROTEIN DSBC"/>
    <property type="match status" value="1"/>
</dbReference>
<keyword evidence="10" id="KW-0413">Isomerase</keyword>
<dbReference type="InterPro" id="IPR009094">
    <property type="entry name" value="DiS-bond_isomerase_DsbC/G_N_sf"/>
</dbReference>
<dbReference type="Proteomes" id="UP001589645">
    <property type="component" value="Unassembled WGS sequence"/>
</dbReference>
<comment type="caution">
    <text evidence="10">The sequence shown here is derived from an EMBL/GenBank/DDBJ whole genome shotgun (WGS) entry which is preliminary data.</text>
</comment>